<name>A0A6A5EBV5_PERFL</name>
<dbReference type="Proteomes" id="UP000465112">
    <property type="component" value="Unassembled WGS sequence"/>
</dbReference>
<dbReference type="PANTHER" id="PTHR46657:SF1">
    <property type="entry name" value="CENTROSOMAL PROTEIN OF 128 KDA"/>
    <property type="match status" value="1"/>
</dbReference>
<feature type="compositionally biased region" description="Basic and acidic residues" evidence="2">
    <location>
        <begin position="244"/>
        <end position="260"/>
    </location>
</feature>
<keyword evidence="4" id="KW-1185">Reference proteome</keyword>
<organism evidence="3 4">
    <name type="scientific">Perca fluviatilis</name>
    <name type="common">European perch</name>
    <dbReference type="NCBI Taxonomy" id="8168"/>
    <lineage>
        <taxon>Eukaryota</taxon>
        <taxon>Metazoa</taxon>
        <taxon>Chordata</taxon>
        <taxon>Craniata</taxon>
        <taxon>Vertebrata</taxon>
        <taxon>Euteleostomi</taxon>
        <taxon>Actinopterygii</taxon>
        <taxon>Neopterygii</taxon>
        <taxon>Teleostei</taxon>
        <taxon>Neoteleostei</taxon>
        <taxon>Acanthomorphata</taxon>
        <taxon>Eupercaria</taxon>
        <taxon>Perciformes</taxon>
        <taxon>Percoidei</taxon>
        <taxon>Percidae</taxon>
        <taxon>Percinae</taxon>
        <taxon>Perca</taxon>
    </lineage>
</organism>
<reference evidence="3 4" key="1">
    <citation type="submission" date="2019-06" db="EMBL/GenBank/DDBJ databases">
        <title>A chromosome-scale genome assembly of the European perch, Perca fluviatilis.</title>
        <authorList>
            <person name="Roques C."/>
            <person name="Zahm M."/>
            <person name="Cabau C."/>
            <person name="Klopp C."/>
            <person name="Bouchez O."/>
            <person name="Donnadieu C."/>
            <person name="Kuhl H."/>
            <person name="Gislard M."/>
            <person name="Guendouz S."/>
            <person name="Journot L."/>
            <person name="Haffray P."/>
            <person name="Bestin A."/>
            <person name="Morvezen R."/>
            <person name="Feron R."/>
            <person name="Wen M."/>
            <person name="Jouanno E."/>
            <person name="Herpin A."/>
            <person name="Schartl M."/>
            <person name="Postlethwait J."/>
            <person name="Schaerlinger B."/>
            <person name="Chardard D."/>
            <person name="Lecocq T."/>
            <person name="Poncet C."/>
            <person name="Jaffrelo L."/>
            <person name="Lampietro C."/>
            <person name="Guiguen Y."/>
        </authorList>
    </citation>
    <scope>NUCLEOTIDE SEQUENCE [LARGE SCALE GENOMIC DNA]</scope>
    <source>
        <tissue evidence="3">Blood</tissue>
    </source>
</reference>
<dbReference type="InterPro" id="IPR026652">
    <property type="entry name" value="CEP128"/>
</dbReference>
<feature type="coiled-coil region" evidence="1">
    <location>
        <begin position="393"/>
        <end position="427"/>
    </location>
</feature>
<dbReference type="EMBL" id="VHII01000018">
    <property type="protein sequence ID" value="KAF1376358.1"/>
    <property type="molecule type" value="Genomic_DNA"/>
</dbReference>
<feature type="compositionally biased region" description="Low complexity" evidence="2">
    <location>
        <begin position="515"/>
        <end position="524"/>
    </location>
</feature>
<feature type="compositionally biased region" description="Basic and acidic residues" evidence="2">
    <location>
        <begin position="361"/>
        <end position="376"/>
    </location>
</feature>
<evidence type="ECO:0000313" key="4">
    <source>
        <dbReference type="Proteomes" id="UP000465112"/>
    </source>
</evidence>
<dbReference type="GO" id="GO:0000922">
    <property type="term" value="C:spindle pole"/>
    <property type="evidence" value="ECO:0007669"/>
    <property type="project" value="TreeGrafter"/>
</dbReference>
<evidence type="ECO:0000256" key="2">
    <source>
        <dbReference type="SAM" id="MobiDB-lite"/>
    </source>
</evidence>
<feature type="region of interest" description="Disordered" evidence="2">
    <location>
        <begin position="244"/>
        <end position="268"/>
    </location>
</feature>
<keyword evidence="1" id="KW-0175">Coiled coil</keyword>
<accession>A0A6A5EBV5</accession>
<dbReference type="GO" id="GO:0005814">
    <property type="term" value="C:centriole"/>
    <property type="evidence" value="ECO:0007669"/>
    <property type="project" value="TreeGrafter"/>
</dbReference>
<feature type="compositionally biased region" description="Polar residues" evidence="2">
    <location>
        <begin position="350"/>
        <end position="360"/>
    </location>
</feature>
<gene>
    <name evidence="3" type="ORF">PFLUV_G00210690</name>
</gene>
<feature type="coiled-coil region" evidence="1">
    <location>
        <begin position="735"/>
        <end position="807"/>
    </location>
</feature>
<dbReference type="AlphaFoldDB" id="A0A6A5EBV5"/>
<proteinExistence type="predicted"/>
<comment type="caution">
    <text evidence="3">The sequence shown here is derived from an EMBL/GenBank/DDBJ whole genome shotgun (WGS) entry which is preliminary data.</text>
</comment>
<evidence type="ECO:0008006" key="5">
    <source>
        <dbReference type="Google" id="ProtNLM"/>
    </source>
</evidence>
<dbReference type="PANTHER" id="PTHR46657">
    <property type="entry name" value="CENTROSOMAL PROTEIN OF 128 KDA"/>
    <property type="match status" value="1"/>
</dbReference>
<feature type="compositionally biased region" description="Basic and acidic residues" evidence="2">
    <location>
        <begin position="496"/>
        <end position="514"/>
    </location>
</feature>
<feature type="region of interest" description="Disordered" evidence="2">
    <location>
        <begin position="1"/>
        <end position="43"/>
    </location>
</feature>
<feature type="compositionally biased region" description="Low complexity" evidence="2">
    <location>
        <begin position="99"/>
        <end position="110"/>
    </location>
</feature>
<sequence>MDTSSESDSYDRTRVHRPRGREAHRRSSRGSGSDGRPVNISEKISTLASTLQDTSRNLTKVDRMLGQYREHTDDQAEAMTLLRETLEESISQLQTQRVSRSNGSRSASASTLHTSDLEACSGSDGQRFYPTSPLKDYTGTPGRRRRSQSAGVRFKDASLKGEDIHALHQSLRDLRCDQHRMSDDLDREILRRNRYLRGAAKSEHQKQSDIDTRRAMESLTEHMTTSPRQASVSSRVERRLHELEREMRTEPSGAERERRPSQRVAVSDELQETLERRQVQAHEREETVTARLLKADREKSKMEQELERARRLLEQSEDSRESLVQQVEDMRGELLRTRKEKAELQRVRLETSQPAAQTHGNHTDREEGRGGLRGPDRLDLEKEVAALRAQLRTASVLSEVEELNRTLDRKEKERITLSVQVEELSSDLARREQQQLRMLEQLREIQSRGQTEKRETEALLQESARSRDELKARAQEAVRQWRAKCRRLQRELEEERAQAQVHTDKASQAAREKQSSQAQLKALSQQTEAARRELAEILGRLAQREEELHRKDVELSETRQRQLSLEQEIREVREASAALEEETQRLADVQARLKEENHRLEERADTQARRCQRDQDTQAELQAALKQMTSAHAQLVQRLAEEQSSKNELQKSCVELQAKLTVAQEERAALGQQLQLQREVHQKELDNTKAMMEGSGTKKYREVHDMLKLCRQERDDIQAHLTEVKADAASDRELCGALRIKLDRMKDECDKLAAQLSTKDEAHALLHRKYQLLKQELDDKVRLVERRHASESELVKLEEKVLRMEAEQEAVLTSIGEELDAACRSLARNGEDKLQAISQKPGLVKDPHRWLAETKTKIRWLCEEVRECNTREQRLRKQQQQTRDQLKALRQSRDSEQTALLQRLDQQEKLLHSLDTEKRELLERSRRKEEEMSCFQDRVLDLEMNTRVALDHLESIPEKQSLMDNFKDLEESQRQREMLEHRYTKYKEIVWDLQHQLDESKRRIQEYRDEKLDATSRSLRLAALSSSVKGPSTFLSSALRSDTLSPHKHLTSSDLDDSLFNGAQPLAD</sequence>
<evidence type="ECO:0000256" key="1">
    <source>
        <dbReference type="SAM" id="Coils"/>
    </source>
</evidence>
<protein>
    <recommendedName>
        <fullName evidence="5">Centrosomal protein of 128 kDa</fullName>
    </recommendedName>
</protein>
<feature type="region of interest" description="Disordered" evidence="2">
    <location>
        <begin position="344"/>
        <end position="376"/>
    </location>
</feature>
<feature type="coiled-coil region" evidence="1">
    <location>
        <begin position="872"/>
        <end position="938"/>
    </location>
</feature>
<feature type="coiled-coil region" evidence="1">
    <location>
        <begin position="969"/>
        <end position="1017"/>
    </location>
</feature>
<evidence type="ECO:0000313" key="3">
    <source>
        <dbReference type="EMBL" id="KAF1376358.1"/>
    </source>
</evidence>
<feature type="region of interest" description="Disordered" evidence="2">
    <location>
        <begin position="92"/>
        <end position="153"/>
    </location>
</feature>
<dbReference type="OrthoDB" id="10046318at2759"/>
<feature type="compositionally biased region" description="Basic residues" evidence="2">
    <location>
        <begin position="14"/>
        <end position="28"/>
    </location>
</feature>
<feature type="region of interest" description="Disordered" evidence="2">
    <location>
        <begin position="496"/>
        <end position="524"/>
    </location>
</feature>
<feature type="region of interest" description="Disordered" evidence="2">
    <location>
        <begin position="1041"/>
        <end position="1068"/>
    </location>
</feature>